<dbReference type="InterPro" id="IPR029441">
    <property type="entry name" value="Cass2"/>
</dbReference>
<dbReference type="InterPro" id="IPR010499">
    <property type="entry name" value="AraC_E-bd"/>
</dbReference>
<keyword evidence="3" id="KW-1185">Reference proteome</keyword>
<gene>
    <name evidence="2" type="ORF">H9647_09860</name>
</gene>
<dbReference type="Proteomes" id="UP000608071">
    <property type="component" value="Unassembled WGS sequence"/>
</dbReference>
<dbReference type="Gene3D" id="3.20.80.10">
    <property type="entry name" value="Regulatory factor, effector binding domain"/>
    <property type="match status" value="1"/>
</dbReference>
<dbReference type="InterPro" id="IPR011256">
    <property type="entry name" value="Reg_factor_effector_dom_sf"/>
</dbReference>
<dbReference type="EMBL" id="JACSQL010000003">
    <property type="protein sequence ID" value="MBD7968370.1"/>
    <property type="molecule type" value="Genomic_DNA"/>
</dbReference>
<accession>A0ABR8SY92</accession>
<evidence type="ECO:0000259" key="1">
    <source>
        <dbReference type="SMART" id="SM00871"/>
    </source>
</evidence>
<dbReference type="InterPro" id="IPR053182">
    <property type="entry name" value="YobU-like_regulator"/>
</dbReference>
<dbReference type="PANTHER" id="PTHR36444:SF2">
    <property type="entry name" value="TRANSCRIPTIONAL REGULATOR PROTEIN YOBU-RELATED"/>
    <property type="match status" value="1"/>
</dbReference>
<protein>
    <submittedName>
        <fullName evidence="2">AraC family transcriptional regulator</fullName>
    </submittedName>
</protein>
<dbReference type="PANTHER" id="PTHR36444">
    <property type="entry name" value="TRANSCRIPTIONAL REGULATOR PROTEIN YOBU-RELATED"/>
    <property type="match status" value="1"/>
</dbReference>
<dbReference type="SUPFAM" id="SSF55136">
    <property type="entry name" value="Probable bacterial effector-binding domain"/>
    <property type="match status" value="1"/>
</dbReference>
<comment type="caution">
    <text evidence="2">The sequence shown here is derived from an EMBL/GenBank/DDBJ whole genome shotgun (WGS) entry which is preliminary data.</text>
</comment>
<sequence>MSSLLSKNEVIRHREFRFLGMGAVTSNQAELKGEGVIPSLWSNFYANNVLERIPNKINSSIIALYTKYESDETGPYTIALGTEIIEGQAVPSGLEEWVVPESKYVVFTTRIGPVQEVVVETWQEIWEWSKYNERAFQSDFELYDLRSVDPMNGQVDIYISVK</sequence>
<name>A0ABR8SY92_9BACL</name>
<proteinExistence type="predicted"/>
<dbReference type="Pfam" id="PF14526">
    <property type="entry name" value="Cass2"/>
    <property type="match status" value="1"/>
</dbReference>
<reference evidence="2 3" key="1">
    <citation type="submission" date="2020-08" db="EMBL/GenBank/DDBJ databases">
        <title>A Genomic Blueprint of the Chicken Gut Microbiome.</title>
        <authorList>
            <person name="Gilroy R."/>
            <person name="Ravi A."/>
            <person name="Getino M."/>
            <person name="Pursley I."/>
            <person name="Horton D.L."/>
            <person name="Alikhan N.-F."/>
            <person name="Baker D."/>
            <person name="Gharbi K."/>
            <person name="Hall N."/>
            <person name="Watson M."/>
            <person name="Adriaenssens E.M."/>
            <person name="Foster-Nyarko E."/>
            <person name="Jarju S."/>
            <person name="Secka A."/>
            <person name="Antonio M."/>
            <person name="Oren A."/>
            <person name="Chaudhuri R."/>
            <person name="La Ragione R.M."/>
            <person name="Hildebrand F."/>
            <person name="Pallen M.J."/>
        </authorList>
    </citation>
    <scope>NUCLEOTIDE SEQUENCE [LARGE SCALE GENOMIC DNA]</scope>
    <source>
        <strain evidence="2 3">Sa2BVA9</strain>
    </source>
</reference>
<dbReference type="RefSeq" id="WP_191799606.1">
    <property type="nucleotide sequence ID" value="NZ_JACSQL010000003.1"/>
</dbReference>
<evidence type="ECO:0000313" key="2">
    <source>
        <dbReference type="EMBL" id="MBD7968370.1"/>
    </source>
</evidence>
<feature type="domain" description="AraC effector-binding" evidence="1">
    <location>
        <begin position="6"/>
        <end position="162"/>
    </location>
</feature>
<organism evidence="2 3">
    <name type="scientific">Paenibacillus gallinarum</name>
    <dbReference type="NCBI Taxonomy" id="2762232"/>
    <lineage>
        <taxon>Bacteria</taxon>
        <taxon>Bacillati</taxon>
        <taxon>Bacillota</taxon>
        <taxon>Bacilli</taxon>
        <taxon>Bacillales</taxon>
        <taxon>Paenibacillaceae</taxon>
        <taxon>Paenibacillus</taxon>
    </lineage>
</organism>
<evidence type="ECO:0000313" key="3">
    <source>
        <dbReference type="Proteomes" id="UP000608071"/>
    </source>
</evidence>
<dbReference type="SMART" id="SM00871">
    <property type="entry name" value="AraC_E_bind"/>
    <property type="match status" value="1"/>
</dbReference>